<dbReference type="Proteomes" id="UP001589536">
    <property type="component" value="Unassembled WGS sequence"/>
</dbReference>
<feature type="transmembrane region" description="Helical" evidence="2">
    <location>
        <begin position="7"/>
        <end position="24"/>
    </location>
</feature>
<dbReference type="EMBL" id="JBHMBH010000012">
    <property type="protein sequence ID" value="MFB9713490.1"/>
    <property type="molecule type" value="Genomic_DNA"/>
</dbReference>
<dbReference type="Pfam" id="PF11377">
    <property type="entry name" value="DUF3180"/>
    <property type="match status" value="1"/>
</dbReference>
<evidence type="ECO:0000256" key="1">
    <source>
        <dbReference type="SAM" id="MobiDB-lite"/>
    </source>
</evidence>
<accession>A0ABV5ULT4</accession>
<organism evidence="3 4">
    <name type="scientific">Arthrobacter methylotrophus</name>
    <dbReference type="NCBI Taxonomy" id="121291"/>
    <lineage>
        <taxon>Bacteria</taxon>
        <taxon>Bacillati</taxon>
        <taxon>Actinomycetota</taxon>
        <taxon>Actinomycetes</taxon>
        <taxon>Micrococcales</taxon>
        <taxon>Micrococcaceae</taxon>
        <taxon>Arthrobacter</taxon>
    </lineage>
</organism>
<reference evidence="3 4" key="1">
    <citation type="submission" date="2024-09" db="EMBL/GenBank/DDBJ databases">
        <authorList>
            <person name="Sun Q."/>
            <person name="Mori K."/>
        </authorList>
    </citation>
    <scope>NUCLEOTIDE SEQUENCE [LARGE SCALE GENOMIC DNA]</scope>
    <source>
        <strain evidence="3 4">JCM 13519</strain>
    </source>
</reference>
<feature type="region of interest" description="Disordered" evidence="1">
    <location>
        <begin position="150"/>
        <end position="173"/>
    </location>
</feature>
<protein>
    <submittedName>
        <fullName evidence="3">DUF3180 domain-containing protein</fullName>
    </submittedName>
</protein>
<dbReference type="RefSeq" id="WP_345052342.1">
    <property type="nucleotide sequence ID" value="NZ_BAABED010000001.1"/>
</dbReference>
<sequence>MKAMRPILLAIITVILAIVGWLASVLTTRYSMATPVLPPSALVTMGVIAALTLIMGIRVLRWRNGKKKTMLNPILAARTLLLAQACAYAGTVLLGWHVGIVLEQLRLWNLRSDQGIFWLALIMGGGGLVMTIVGLVVERFCRIPPEDLEGGPGVTGTRHGEAKGEGEYAYRGD</sequence>
<name>A0ABV5ULT4_9MICC</name>
<dbReference type="InterPro" id="IPR021517">
    <property type="entry name" value="DUF3180"/>
</dbReference>
<feature type="compositionally biased region" description="Basic and acidic residues" evidence="1">
    <location>
        <begin position="158"/>
        <end position="173"/>
    </location>
</feature>
<evidence type="ECO:0000256" key="2">
    <source>
        <dbReference type="SAM" id="Phobius"/>
    </source>
</evidence>
<gene>
    <name evidence="3" type="ORF">ACFFPI_04900</name>
</gene>
<feature type="transmembrane region" description="Helical" evidence="2">
    <location>
        <begin position="116"/>
        <end position="137"/>
    </location>
</feature>
<feature type="transmembrane region" description="Helical" evidence="2">
    <location>
        <begin position="36"/>
        <end position="54"/>
    </location>
</feature>
<keyword evidence="4" id="KW-1185">Reference proteome</keyword>
<keyword evidence="2" id="KW-1133">Transmembrane helix</keyword>
<proteinExistence type="predicted"/>
<feature type="transmembrane region" description="Helical" evidence="2">
    <location>
        <begin position="75"/>
        <end position="96"/>
    </location>
</feature>
<keyword evidence="2" id="KW-0812">Transmembrane</keyword>
<keyword evidence="2" id="KW-0472">Membrane</keyword>
<evidence type="ECO:0000313" key="3">
    <source>
        <dbReference type="EMBL" id="MFB9713490.1"/>
    </source>
</evidence>
<evidence type="ECO:0000313" key="4">
    <source>
        <dbReference type="Proteomes" id="UP001589536"/>
    </source>
</evidence>
<comment type="caution">
    <text evidence="3">The sequence shown here is derived from an EMBL/GenBank/DDBJ whole genome shotgun (WGS) entry which is preliminary data.</text>
</comment>